<protein>
    <submittedName>
        <fullName evidence="2">Uncharacterized protein</fullName>
    </submittedName>
</protein>
<accession>A0A388LR30</accession>
<feature type="coiled-coil region" evidence="1">
    <location>
        <begin position="124"/>
        <end position="151"/>
    </location>
</feature>
<dbReference type="AlphaFoldDB" id="A0A388LR30"/>
<evidence type="ECO:0000256" key="1">
    <source>
        <dbReference type="SAM" id="Coils"/>
    </source>
</evidence>
<dbReference type="Gramene" id="GBG84715">
    <property type="protein sequence ID" value="GBG84715"/>
    <property type="gene ID" value="CBR_g39091"/>
</dbReference>
<sequence length="209" mass="24037">MDLVEKLRQEQEEMRIAVDRRFAMMEERIQELTKGKEVAEGNAEMWKAEAVRPGNKRENVVLETPVPQSRVLMRSSPANTGSVTRVENARTESRVNPLLKGVVERHKMEVNVLKEMRLTNANGRIEAEKEVERLKEAMAKLEMEKEQRGTNLRNRLEEVAGPSTYKPPCSSSKKKRIEISGAGINELEAFAQQERKNLRKKNKEEIQKI</sequence>
<proteinExistence type="predicted"/>
<gene>
    <name evidence="2" type="ORF">CBR_g39091</name>
</gene>
<comment type="caution">
    <text evidence="2">The sequence shown here is derived from an EMBL/GenBank/DDBJ whole genome shotgun (WGS) entry which is preliminary data.</text>
</comment>
<organism evidence="2 3">
    <name type="scientific">Chara braunii</name>
    <name type="common">Braun's stonewort</name>
    <dbReference type="NCBI Taxonomy" id="69332"/>
    <lineage>
        <taxon>Eukaryota</taxon>
        <taxon>Viridiplantae</taxon>
        <taxon>Streptophyta</taxon>
        <taxon>Charophyceae</taxon>
        <taxon>Charales</taxon>
        <taxon>Characeae</taxon>
        <taxon>Chara</taxon>
    </lineage>
</organism>
<evidence type="ECO:0000313" key="2">
    <source>
        <dbReference type="EMBL" id="GBG84715.1"/>
    </source>
</evidence>
<dbReference type="EMBL" id="BFEA01000488">
    <property type="protein sequence ID" value="GBG84715.1"/>
    <property type="molecule type" value="Genomic_DNA"/>
</dbReference>
<name>A0A388LR30_CHABU</name>
<keyword evidence="3" id="KW-1185">Reference proteome</keyword>
<evidence type="ECO:0000313" key="3">
    <source>
        <dbReference type="Proteomes" id="UP000265515"/>
    </source>
</evidence>
<reference evidence="2 3" key="1">
    <citation type="journal article" date="2018" name="Cell">
        <title>The Chara Genome: Secondary Complexity and Implications for Plant Terrestrialization.</title>
        <authorList>
            <person name="Nishiyama T."/>
            <person name="Sakayama H."/>
            <person name="Vries J.D."/>
            <person name="Buschmann H."/>
            <person name="Saint-Marcoux D."/>
            <person name="Ullrich K.K."/>
            <person name="Haas F.B."/>
            <person name="Vanderstraeten L."/>
            <person name="Becker D."/>
            <person name="Lang D."/>
            <person name="Vosolsobe S."/>
            <person name="Rombauts S."/>
            <person name="Wilhelmsson P.K.I."/>
            <person name="Janitza P."/>
            <person name="Kern R."/>
            <person name="Heyl A."/>
            <person name="Rumpler F."/>
            <person name="Villalobos L.I.A.C."/>
            <person name="Clay J.M."/>
            <person name="Skokan R."/>
            <person name="Toyoda A."/>
            <person name="Suzuki Y."/>
            <person name="Kagoshima H."/>
            <person name="Schijlen E."/>
            <person name="Tajeshwar N."/>
            <person name="Catarino B."/>
            <person name="Hetherington A.J."/>
            <person name="Saltykova A."/>
            <person name="Bonnot C."/>
            <person name="Breuninger H."/>
            <person name="Symeonidi A."/>
            <person name="Radhakrishnan G.V."/>
            <person name="Van Nieuwerburgh F."/>
            <person name="Deforce D."/>
            <person name="Chang C."/>
            <person name="Karol K.G."/>
            <person name="Hedrich R."/>
            <person name="Ulvskov P."/>
            <person name="Glockner G."/>
            <person name="Delwiche C.F."/>
            <person name="Petrasek J."/>
            <person name="Van de Peer Y."/>
            <person name="Friml J."/>
            <person name="Beilby M."/>
            <person name="Dolan L."/>
            <person name="Kohara Y."/>
            <person name="Sugano S."/>
            <person name="Fujiyama A."/>
            <person name="Delaux P.-M."/>
            <person name="Quint M."/>
            <person name="TheiBen G."/>
            <person name="Hagemann M."/>
            <person name="Harholt J."/>
            <person name="Dunand C."/>
            <person name="Zachgo S."/>
            <person name="Langdale J."/>
            <person name="Maumus F."/>
            <person name="Straeten D.V.D."/>
            <person name="Gould S.B."/>
            <person name="Rensing S.A."/>
        </authorList>
    </citation>
    <scope>NUCLEOTIDE SEQUENCE [LARGE SCALE GENOMIC DNA]</scope>
    <source>
        <strain evidence="2 3">S276</strain>
    </source>
</reference>
<keyword evidence="1" id="KW-0175">Coiled coil</keyword>
<dbReference type="Proteomes" id="UP000265515">
    <property type="component" value="Unassembled WGS sequence"/>
</dbReference>